<dbReference type="Proteomes" id="UP000729402">
    <property type="component" value="Unassembled WGS sequence"/>
</dbReference>
<evidence type="ECO:0000313" key="3">
    <source>
        <dbReference type="EMBL" id="KAG8070685.1"/>
    </source>
</evidence>
<evidence type="ECO:0000259" key="2">
    <source>
        <dbReference type="Pfam" id="PF23598"/>
    </source>
</evidence>
<keyword evidence="4" id="KW-1185">Reference proteome</keyword>
<protein>
    <recommendedName>
        <fullName evidence="2">Disease resistance R13L4/SHOC-2-like LRR domain-containing protein</fullName>
    </recommendedName>
</protein>
<keyword evidence="1" id="KW-0677">Repeat</keyword>
<organism evidence="3 4">
    <name type="scientific">Zizania palustris</name>
    <name type="common">Northern wild rice</name>
    <dbReference type="NCBI Taxonomy" id="103762"/>
    <lineage>
        <taxon>Eukaryota</taxon>
        <taxon>Viridiplantae</taxon>
        <taxon>Streptophyta</taxon>
        <taxon>Embryophyta</taxon>
        <taxon>Tracheophyta</taxon>
        <taxon>Spermatophyta</taxon>
        <taxon>Magnoliopsida</taxon>
        <taxon>Liliopsida</taxon>
        <taxon>Poales</taxon>
        <taxon>Poaceae</taxon>
        <taxon>BOP clade</taxon>
        <taxon>Oryzoideae</taxon>
        <taxon>Oryzeae</taxon>
        <taxon>Zizaniinae</taxon>
        <taxon>Zizania</taxon>
    </lineage>
</organism>
<dbReference type="EMBL" id="JAAALK010000283">
    <property type="protein sequence ID" value="KAG8070685.1"/>
    <property type="molecule type" value="Genomic_DNA"/>
</dbReference>
<dbReference type="Pfam" id="PF23598">
    <property type="entry name" value="LRR_14"/>
    <property type="match status" value="1"/>
</dbReference>
<sequence>MEVLGKLPHLASLRLWKDSFQGEEIIFHFQQGLFPSLVMLELSDQDGLKSFTFMNGALPRLQSLYVENCIHVDNNGFSGMSFLTSLKEVMLKGDYNNKFMDNLRTQLTQNQNQPILKWAST</sequence>
<dbReference type="InterPro" id="IPR055414">
    <property type="entry name" value="LRR_R13L4/SHOC2-like"/>
</dbReference>
<evidence type="ECO:0000256" key="1">
    <source>
        <dbReference type="ARBA" id="ARBA00022737"/>
    </source>
</evidence>
<reference evidence="3" key="2">
    <citation type="submission" date="2021-02" db="EMBL/GenBank/DDBJ databases">
        <authorList>
            <person name="Kimball J.A."/>
            <person name="Haas M.W."/>
            <person name="Macchietto M."/>
            <person name="Kono T."/>
            <person name="Duquette J."/>
            <person name="Shao M."/>
        </authorList>
    </citation>
    <scope>NUCLEOTIDE SEQUENCE</scope>
    <source>
        <tissue evidence="3">Fresh leaf tissue</tissue>
    </source>
</reference>
<evidence type="ECO:0000313" key="4">
    <source>
        <dbReference type="Proteomes" id="UP000729402"/>
    </source>
</evidence>
<gene>
    <name evidence="3" type="ORF">GUJ93_ZPchr0006g43763</name>
</gene>
<dbReference type="AlphaFoldDB" id="A0A8J5S8X7"/>
<proteinExistence type="predicted"/>
<name>A0A8J5S8X7_ZIZPA</name>
<reference evidence="3" key="1">
    <citation type="journal article" date="2021" name="bioRxiv">
        <title>Whole Genome Assembly and Annotation of Northern Wild Rice, Zizania palustris L., Supports a Whole Genome Duplication in the Zizania Genus.</title>
        <authorList>
            <person name="Haas M."/>
            <person name="Kono T."/>
            <person name="Macchietto M."/>
            <person name="Millas R."/>
            <person name="McGilp L."/>
            <person name="Shao M."/>
            <person name="Duquette J."/>
            <person name="Hirsch C.N."/>
            <person name="Kimball J."/>
        </authorList>
    </citation>
    <scope>NUCLEOTIDE SEQUENCE</scope>
    <source>
        <tissue evidence="3">Fresh leaf tissue</tissue>
    </source>
</reference>
<feature type="domain" description="Disease resistance R13L4/SHOC-2-like LRR" evidence="2">
    <location>
        <begin position="1"/>
        <end position="112"/>
    </location>
</feature>
<comment type="caution">
    <text evidence="3">The sequence shown here is derived from an EMBL/GenBank/DDBJ whole genome shotgun (WGS) entry which is preliminary data.</text>
</comment>
<accession>A0A8J5S8X7</accession>
<dbReference type="OrthoDB" id="694143at2759"/>